<protein>
    <submittedName>
        <fullName evidence="1">Uncharacterized protein</fullName>
    </submittedName>
</protein>
<evidence type="ECO:0000313" key="2">
    <source>
        <dbReference type="Proteomes" id="UP001055811"/>
    </source>
</evidence>
<reference evidence="1 2" key="2">
    <citation type="journal article" date="2022" name="Mol. Ecol. Resour.">
        <title>The genomes of chicory, endive, great burdock and yacon provide insights into Asteraceae paleo-polyploidization history and plant inulin production.</title>
        <authorList>
            <person name="Fan W."/>
            <person name="Wang S."/>
            <person name="Wang H."/>
            <person name="Wang A."/>
            <person name="Jiang F."/>
            <person name="Liu H."/>
            <person name="Zhao H."/>
            <person name="Xu D."/>
            <person name="Zhang Y."/>
        </authorList>
    </citation>
    <scope>NUCLEOTIDE SEQUENCE [LARGE SCALE GENOMIC DNA]</scope>
    <source>
        <strain evidence="2">cv. Punajuju</strain>
        <tissue evidence="1">Leaves</tissue>
    </source>
</reference>
<keyword evidence="2" id="KW-1185">Reference proteome</keyword>
<accession>A0ACB9F262</accession>
<organism evidence="1 2">
    <name type="scientific">Cichorium intybus</name>
    <name type="common">Chicory</name>
    <dbReference type="NCBI Taxonomy" id="13427"/>
    <lineage>
        <taxon>Eukaryota</taxon>
        <taxon>Viridiplantae</taxon>
        <taxon>Streptophyta</taxon>
        <taxon>Embryophyta</taxon>
        <taxon>Tracheophyta</taxon>
        <taxon>Spermatophyta</taxon>
        <taxon>Magnoliopsida</taxon>
        <taxon>eudicotyledons</taxon>
        <taxon>Gunneridae</taxon>
        <taxon>Pentapetalae</taxon>
        <taxon>asterids</taxon>
        <taxon>campanulids</taxon>
        <taxon>Asterales</taxon>
        <taxon>Asteraceae</taxon>
        <taxon>Cichorioideae</taxon>
        <taxon>Cichorieae</taxon>
        <taxon>Cichoriinae</taxon>
        <taxon>Cichorium</taxon>
    </lineage>
</organism>
<reference evidence="2" key="1">
    <citation type="journal article" date="2022" name="Mol. Ecol. Resour.">
        <title>The genomes of chicory, endive, great burdock and yacon provide insights into Asteraceae palaeo-polyploidization history and plant inulin production.</title>
        <authorList>
            <person name="Fan W."/>
            <person name="Wang S."/>
            <person name="Wang H."/>
            <person name="Wang A."/>
            <person name="Jiang F."/>
            <person name="Liu H."/>
            <person name="Zhao H."/>
            <person name="Xu D."/>
            <person name="Zhang Y."/>
        </authorList>
    </citation>
    <scope>NUCLEOTIDE SEQUENCE [LARGE SCALE GENOMIC DNA]</scope>
    <source>
        <strain evidence="2">cv. Punajuju</strain>
    </source>
</reference>
<dbReference type="EMBL" id="CM042011">
    <property type="protein sequence ID" value="KAI3765413.1"/>
    <property type="molecule type" value="Genomic_DNA"/>
</dbReference>
<comment type="caution">
    <text evidence="1">The sequence shown here is derived from an EMBL/GenBank/DDBJ whole genome shotgun (WGS) entry which is preliminary data.</text>
</comment>
<proteinExistence type="predicted"/>
<sequence length="197" mass="22393">MLINGRYMSRNLRLGDALFDLRSSLKASPDQLTNWNQNQVNPCTWSKIHHSDELFQFEIDCYELEFLRVLESNSGNISEGEFEFAECICESLVSFGSTNLQCITDTDTDEIYAQASLQSVNSEKDVLPIPDFGMKPSRHPSEFFCNTLTPNVTSTHGGFPVPRRAAEKLFPQFEQWVNESFELLILASHGFEDVVPK</sequence>
<evidence type="ECO:0000313" key="1">
    <source>
        <dbReference type="EMBL" id="KAI3765413.1"/>
    </source>
</evidence>
<dbReference type="Proteomes" id="UP001055811">
    <property type="component" value="Linkage Group LG03"/>
</dbReference>
<gene>
    <name evidence="1" type="ORF">L2E82_15446</name>
</gene>
<name>A0ACB9F262_CICIN</name>